<dbReference type="GO" id="GO:0009690">
    <property type="term" value="P:cytokinin metabolic process"/>
    <property type="evidence" value="ECO:0007669"/>
    <property type="project" value="InterPro"/>
</dbReference>
<dbReference type="InterPro" id="IPR016167">
    <property type="entry name" value="FAD-bd_PCMH_sub1"/>
</dbReference>
<evidence type="ECO:0000256" key="2">
    <source>
        <dbReference type="ARBA" id="ARBA00005466"/>
    </source>
</evidence>
<evidence type="ECO:0000256" key="5">
    <source>
        <dbReference type="ARBA" id="ARBA00023002"/>
    </source>
</evidence>
<keyword evidence="4" id="KW-0274">FAD</keyword>
<dbReference type="GO" id="GO:0019139">
    <property type="term" value="F:cytokinin dehydrogenase activity"/>
    <property type="evidence" value="ECO:0007669"/>
    <property type="project" value="InterPro"/>
</dbReference>
<protein>
    <recommendedName>
        <fullName evidence="6">Cytokinin dehydrogenase 1 FAD/cytokinin binding domain-containing protein</fullName>
    </recommendedName>
</protein>
<accession>A0AA88U4L5</accession>
<reference evidence="7" key="1">
    <citation type="submission" date="2022-12" db="EMBL/GenBank/DDBJ databases">
        <title>Draft genome assemblies for two species of Escallonia (Escalloniales).</title>
        <authorList>
            <person name="Chanderbali A."/>
            <person name="Dervinis C."/>
            <person name="Anghel I."/>
            <person name="Soltis D."/>
            <person name="Soltis P."/>
            <person name="Zapata F."/>
        </authorList>
    </citation>
    <scope>NUCLEOTIDE SEQUENCE</scope>
    <source>
        <strain evidence="7">UCBG92.1500</strain>
        <tissue evidence="7">Leaf</tissue>
    </source>
</reference>
<dbReference type="PANTHER" id="PTHR13878:SF102">
    <property type="entry name" value="CYTOKININ DEHYDROGENASE 5"/>
    <property type="match status" value="1"/>
</dbReference>
<dbReference type="GO" id="GO:0050660">
    <property type="term" value="F:flavin adenine dinucleotide binding"/>
    <property type="evidence" value="ECO:0007669"/>
    <property type="project" value="InterPro"/>
</dbReference>
<evidence type="ECO:0000256" key="4">
    <source>
        <dbReference type="ARBA" id="ARBA00022827"/>
    </source>
</evidence>
<dbReference type="InterPro" id="IPR015345">
    <property type="entry name" value="Cytokinin_DH_FAD/cytokin-bd"/>
</dbReference>
<name>A0AA88U4L5_9ASTE</name>
<dbReference type="Proteomes" id="UP001187471">
    <property type="component" value="Unassembled WGS sequence"/>
</dbReference>
<dbReference type="InterPro" id="IPR050432">
    <property type="entry name" value="FAD-linked_Oxidoreductases_BP"/>
</dbReference>
<evidence type="ECO:0000313" key="7">
    <source>
        <dbReference type="EMBL" id="KAK2971488.1"/>
    </source>
</evidence>
<feature type="domain" description="Cytokinin dehydrogenase 1 FAD/cytokinin binding" evidence="6">
    <location>
        <begin position="46"/>
        <end position="145"/>
    </location>
</feature>
<feature type="domain" description="Cytokinin dehydrogenase 1 FAD/cytokinin binding" evidence="6">
    <location>
        <begin position="158"/>
        <end position="257"/>
    </location>
</feature>
<dbReference type="AlphaFoldDB" id="A0AA88U4L5"/>
<evidence type="ECO:0000259" key="6">
    <source>
        <dbReference type="Pfam" id="PF09265"/>
    </source>
</evidence>
<dbReference type="EMBL" id="JAVXUO010002582">
    <property type="protein sequence ID" value="KAK2971488.1"/>
    <property type="molecule type" value="Genomic_DNA"/>
</dbReference>
<evidence type="ECO:0000256" key="3">
    <source>
        <dbReference type="ARBA" id="ARBA00022630"/>
    </source>
</evidence>
<keyword evidence="8" id="KW-1185">Reference proteome</keyword>
<organism evidence="7 8">
    <name type="scientific">Escallonia rubra</name>
    <dbReference type="NCBI Taxonomy" id="112253"/>
    <lineage>
        <taxon>Eukaryota</taxon>
        <taxon>Viridiplantae</taxon>
        <taxon>Streptophyta</taxon>
        <taxon>Embryophyta</taxon>
        <taxon>Tracheophyta</taxon>
        <taxon>Spermatophyta</taxon>
        <taxon>Magnoliopsida</taxon>
        <taxon>eudicotyledons</taxon>
        <taxon>Gunneridae</taxon>
        <taxon>Pentapetalae</taxon>
        <taxon>asterids</taxon>
        <taxon>campanulids</taxon>
        <taxon>Escalloniales</taxon>
        <taxon>Escalloniaceae</taxon>
        <taxon>Escallonia</taxon>
    </lineage>
</organism>
<gene>
    <name evidence="7" type="ORF">RJ640_020894</name>
</gene>
<keyword evidence="3" id="KW-0285">Flavoprotein</keyword>
<comment type="cofactor">
    <cofactor evidence="1">
        <name>FAD</name>
        <dbReference type="ChEBI" id="CHEBI:57692"/>
    </cofactor>
</comment>
<evidence type="ECO:0000313" key="8">
    <source>
        <dbReference type="Proteomes" id="UP001187471"/>
    </source>
</evidence>
<dbReference type="Gene3D" id="3.30.43.10">
    <property type="entry name" value="Uridine Diphospho-n-acetylenolpyruvylglucosamine Reductase, domain 2"/>
    <property type="match status" value="2"/>
</dbReference>
<comment type="caution">
    <text evidence="7">The sequence shown here is derived from an EMBL/GenBank/DDBJ whole genome shotgun (WGS) entry which is preliminary data.</text>
</comment>
<dbReference type="Pfam" id="PF09265">
    <property type="entry name" value="Cytokin-bind"/>
    <property type="match status" value="2"/>
</dbReference>
<keyword evidence="5" id="KW-0560">Oxidoreductase</keyword>
<sequence length="268" mass="30987">MAHSRHLKDQIFATVKAKSDGIDGPGGKILVSGDLPTGPIDGMVALWDERSSTVTPDEDVFYLVALLRSALENGEETQTLEYLSNQNRQILKFCDETGIGIKQYLPHYTTQKEWIDHFGEKWSKFYARKTEFDPRHILATGQRIFKPSFNHQADSSCRWDERSSTVTPDEDVFYLVALLRSASENGEETQTIEYLSNQNRQILRFCDKAGISIKQYLPHYTTQKEWMNHFGEKWSKFYTRKTQFDPRHILATGRHIFKPGFNHQNDSS</sequence>
<dbReference type="InterPro" id="IPR016164">
    <property type="entry name" value="FAD-linked_Oxase-like_C"/>
</dbReference>
<proteinExistence type="inferred from homology"/>
<dbReference type="SUPFAM" id="SSF55103">
    <property type="entry name" value="FAD-linked oxidases, C-terminal domain"/>
    <property type="match status" value="2"/>
</dbReference>
<evidence type="ECO:0000256" key="1">
    <source>
        <dbReference type="ARBA" id="ARBA00001974"/>
    </source>
</evidence>
<dbReference type="PANTHER" id="PTHR13878">
    <property type="entry name" value="GULONOLACTONE OXIDASE"/>
    <property type="match status" value="1"/>
</dbReference>
<comment type="similarity">
    <text evidence="2">Belongs to the oxygen-dependent FAD-linked oxidoreductase family.</text>
</comment>